<organism evidence="2 3">
    <name type="scientific">Kingdonia uniflora</name>
    <dbReference type="NCBI Taxonomy" id="39325"/>
    <lineage>
        <taxon>Eukaryota</taxon>
        <taxon>Viridiplantae</taxon>
        <taxon>Streptophyta</taxon>
        <taxon>Embryophyta</taxon>
        <taxon>Tracheophyta</taxon>
        <taxon>Spermatophyta</taxon>
        <taxon>Magnoliopsida</taxon>
        <taxon>Ranunculales</taxon>
        <taxon>Circaeasteraceae</taxon>
        <taxon>Kingdonia</taxon>
    </lineage>
</organism>
<dbReference type="EMBL" id="JACGCM010002866">
    <property type="protein sequence ID" value="KAF6134362.1"/>
    <property type="molecule type" value="Genomic_DNA"/>
</dbReference>
<sequence>MSGMKDVEDRPVIDDDLKEVEEKAKLAAPHGEEEMSKMAAHLMKGICLGVEEERADLKGKKVELERNVARLKTNLLMVGKRMEALKALQVVEINNLHTEGRTNLEEVVAKRDRLRRHLVSKGYSEDEVDAIGADTYVEEEEDEKIKDVVVGVVDGLDGVSSQTATQTAVDLAWQIKEKDAKIEKGLKELAALKTHPAKLKSQNDALMVKSREADKAHYFSLSSRIGELEGDVARIQGYVRKGVERLRESERKLDVVLSREQGLERTIRGKDILVQQKDKMLQKILDVKELNREIKVLRAQVADLEAINRAESAKANKKLEENITFIDWVDR</sequence>
<proteinExistence type="predicted"/>
<dbReference type="AlphaFoldDB" id="A0A7J7KVM7"/>
<reference evidence="2 3" key="1">
    <citation type="journal article" date="2020" name="IScience">
        <title>Genome Sequencing of the Endangered Kingdonia uniflora (Circaeasteraceae, Ranunculales) Reveals Potential Mechanisms of Evolutionary Specialization.</title>
        <authorList>
            <person name="Sun Y."/>
            <person name="Deng T."/>
            <person name="Zhang A."/>
            <person name="Moore M.J."/>
            <person name="Landis J.B."/>
            <person name="Lin N."/>
            <person name="Zhang H."/>
            <person name="Zhang X."/>
            <person name="Huang J."/>
            <person name="Zhang X."/>
            <person name="Sun H."/>
            <person name="Wang H."/>
        </authorList>
    </citation>
    <scope>NUCLEOTIDE SEQUENCE [LARGE SCALE GENOMIC DNA]</scope>
    <source>
        <strain evidence="2">TB1705</strain>
        <tissue evidence="2">Leaf</tissue>
    </source>
</reference>
<evidence type="ECO:0000256" key="1">
    <source>
        <dbReference type="SAM" id="Coils"/>
    </source>
</evidence>
<feature type="coiled-coil region" evidence="1">
    <location>
        <begin position="280"/>
        <end position="307"/>
    </location>
</feature>
<evidence type="ECO:0000313" key="2">
    <source>
        <dbReference type="EMBL" id="KAF6134362.1"/>
    </source>
</evidence>
<dbReference type="OrthoDB" id="2019763at2759"/>
<keyword evidence="1" id="KW-0175">Coiled coil</keyword>
<name>A0A7J7KVM7_9MAGN</name>
<keyword evidence="3" id="KW-1185">Reference proteome</keyword>
<evidence type="ECO:0000313" key="3">
    <source>
        <dbReference type="Proteomes" id="UP000541444"/>
    </source>
</evidence>
<dbReference type="Proteomes" id="UP000541444">
    <property type="component" value="Unassembled WGS sequence"/>
</dbReference>
<accession>A0A7J7KVM7</accession>
<protein>
    <submittedName>
        <fullName evidence="2">Uncharacterized protein</fullName>
    </submittedName>
</protein>
<gene>
    <name evidence="2" type="ORF">GIB67_005754</name>
</gene>
<comment type="caution">
    <text evidence="2">The sequence shown here is derived from an EMBL/GenBank/DDBJ whole genome shotgun (WGS) entry which is preliminary data.</text>
</comment>
<feature type="coiled-coil region" evidence="1">
    <location>
        <begin position="47"/>
        <end position="74"/>
    </location>
</feature>